<keyword evidence="1" id="KW-0732">Signal</keyword>
<name>A0ABR4K227_9EURO</name>
<feature type="signal peptide" evidence="1">
    <location>
        <begin position="1"/>
        <end position="20"/>
    </location>
</feature>
<dbReference type="Pfam" id="PF07143">
    <property type="entry name" value="CrtC"/>
    <property type="match status" value="1"/>
</dbReference>
<dbReference type="InterPro" id="IPR023374">
    <property type="entry name" value="AttH-like_dom_sf"/>
</dbReference>
<dbReference type="EMBL" id="JBFXLU010000064">
    <property type="protein sequence ID" value="KAL2846382.1"/>
    <property type="molecule type" value="Genomic_DNA"/>
</dbReference>
<dbReference type="InterPro" id="IPR010791">
    <property type="entry name" value="AttH_dom"/>
</dbReference>
<accession>A0ABR4K227</accession>
<proteinExistence type="predicted"/>
<feature type="chain" id="PRO_5046303242" description="AttH domain-containing protein" evidence="1">
    <location>
        <begin position="21"/>
        <end position="357"/>
    </location>
</feature>
<dbReference type="PANTHER" id="PTHR40617:SF1">
    <property type="entry name" value="ATTH DOMAIN-CONTAINING PROTEIN-RELATED"/>
    <property type="match status" value="1"/>
</dbReference>
<dbReference type="Proteomes" id="UP001610446">
    <property type="component" value="Unassembled WGS sequence"/>
</dbReference>
<keyword evidence="4" id="KW-1185">Reference proteome</keyword>
<evidence type="ECO:0000259" key="2">
    <source>
        <dbReference type="Pfam" id="PF07143"/>
    </source>
</evidence>
<feature type="domain" description="AttH" evidence="2">
    <location>
        <begin position="90"/>
        <end position="217"/>
    </location>
</feature>
<evidence type="ECO:0000256" key="1">
    <source>
        <dbReference type="SAM" id="SignalP"/>
    </source>
</evidence>
<dbReference type="Gene3D" id="2.40.370.10">
    <property type="entry name" value="AttH-like domain"/>
    <property type="match status" value="2"/>
</dbReference>
<protein>
    <recommendedName>
        <fullName evidence="2">AttH domain-containing protein</fullName>
    </recommendedName>
</protein>
<comment type="caution">
    <text evidence="3">The sequence shown here is derived from an EMBL/GenBank/DDBJ whole genome shotgun (WGS) entry which is preliminary data.</text>
</comment>
<evidence type="ECO:0000313" key="3">
    <source>
        <dbReference type="EMBL" id="KAL2846382.1"/>
    </source>
</evidence>
<dbReference type="InterPro" id="IPR053112">
    <property type="entry name" value="Fungal_Dehydratase/Hydratase"/>
</dbReference>
<dbReference type="SUPFAM" id="SSF159245">
    <property type="entry name" value="AttH-like"/>
    <property type="match status" value="1"/>
</dbReference>
<reference evidence="3 4" key="1">
    <citation type="submission" date="2024-07" db="EMBL/GenBank/DDBJ databases">
        <title>Section-level genome sequencing and comparative genomics of Aspergillus sections Usti and Cavernicolus.</title>
        <authorList>
            <consortium name="Lawrence Berkeley National Laboratory"/>
            <person name="Nybo J.L."/>
            <person name="Vesth T.C."/>
            <person name="Theobald S."/>
            <person name="Frisvad J.C."/>
            <person name="Larsen T.O."/>
            <person name="Kjaerboelling I."/>
            <person name="Rothschild-Mancinelli K."/>
            <person name="Lyhne E.K."/>
            <person name="Kogle M.E."/>
            <person name="Barry K."/>
            <person name="Clum A."/>
            <person name="Na H."/>
            <person name="Ledsgaard L."/>
            <person name="Lin J."/>
            <person name="Lipzen A."/>
            <person name="Kuo A."/>
            <person name="Riley R."/>
            <person name="Mondo S."/>
            <person name="Labutti K."/>
            <person name="Haridas S."/>
            <person name="Pangalinan J."/>
            <person name="Salamov A.A."/>
            <person name="Simmons B.A."/>
            <person name="Magnuson J.K."/>
            <person name="Chen J."/>
            <person name="Drula E."/>
            <person name="Henrissat B."/>
            <person name="Wiebenga A."/>
            <person name="Lubbers R.J."/>
            <person name="Gomes A.C."/>
            <person name="Makela M.R."/>
            <person name="Stajich J."/>
            <person name="Grigoriev I.V."/>
            <person name="Mortensen U.H."/>
            <person name="De Vries R.P."/>
            <person name="Baker S.E."/>
            <person name="Andersen M.R."/>
        </authorList>
    </citation>
    <scope>NUCLEOTIDE SEQUENCE [LARGE SCALE GENOMIC DNA]</scope>
    <source>
        <strain evidence="3 4">CBS 123904</strain>
    </source>
</reference>
<sequence length="357" mass="38815">MCSTILRAVALGSLIALVRAATYLPDSSCATCAGSNSLPVPFNLSASQTDILDEGTSNSFWISSFLLGSDGHKYFVISHALDGSPASYRASILDVTNPSIRVQFSTADTANTSLYSDTGVFSFITSNFTFGATNHADGLSKMRTWSNYNSVQFDLTFETSSPVLLNGGTGSFEVTGGVGYEWSMPAGKTTGSLTIDGTTITVDTAQSQTWYDRQWGNIPQSWYWFEVHIEPMTDYPTGAVLSVWNWVDDISGDKNFATVREAPGIQRVVPVKNFSRNLNSVWTSTHTGHKYVQDFELLLEDGTSLSISSILEDQELWNESESGFEGYMTVTGSYKGIPGVRGFAVSEQLPNAYSAFS</sequence>
<dbReference type="Pfam" id="PF17186">
    <property type="entry name" value="Lipocalin_9"/>
    <property type="match status" value="1"/>
</dbReference>
<evidence type="ECO:0000313" key="4">
    <source>
        <dbReference type="Proteomes" id="UP001610446"/>
    </source>
</evidence>
<gene>
    <name evidence="3" type="ORF">BJY01DRAFT_263342</name>
</gene>
<dbReference type="PANTHER" id="PTHR40617">
    <property type="entry name" value="TERPENE CYCLASE ASQC"/>
    <property type="match status" value="1"/>
</dbReference>
<organism evidence="3 4">
    <name type="scientific">Aspergillus pseudoustus</name>
    <dbReference type="NCBI Taxonomy" id="1810923"/>
    <lineage>
        <taxon>Eukaryota</taxon>
        <taxon>Fungi</taxon>
        <taxon>Dikarya</taxon>
        <taxon>Ascomycota</taxon>
        <taxon>Pezizomycotina</taxon>
        <taxon>Eurotiomycetes</taxon>
        <taxon>Eurotiomycetidae</taxon>
        <taxon>Eurotiales</taxon>
        <taxon>Aspergillaceae</taxon>
        <taxon>Aspergillus</taxon>
        <taxon>Aspergillus subgen. Nidulantes</taxon>
    </lineage>
</organism>